<feature type="compositionally biased region" description="Basic and acidic residues" evidence="1">
    <location>
        <begin position="53"/>
        <end position="76"/>
    </location>
</feature>
<feature type="compositionally biased region" description="Polar residues" evidence="1">
    <location>
        <begin position="1"/>
        <end position="10"/>
    </location>
</feature>
<reference evidence="2 3" key="1">
    <citation type="submission" date="2014-03" db="EMBL/GenBank/DDBJ databases">
        <title>Genomics of Bifidobacteria.</title>
        <authorList>
            <person name="Ventura M."/>
            <person name="Milani C."/>
            <person name="Lugli G.A."/>
        </authorList>
    </citation>
    <scope>NUCLEOTIDE SEQUENCE [LARGE SCALE GENOMIC DNA]</scope>
    <source>
        <strain evidence="2 3">LMG 10510</strain>
    </source>
</reference>
<accession>A0A087AF72</accession>
<feature type="region of interest" description="Disordered" evidence="1">
    <location>
        <begin position="1"/>
        <end position="76"/>
    </location>
</feature>
<evidence type="ECO:0000313" key="3">
    <source>
        <dbReference type="Proteomes" id="UP000028995"/>
    </source>
</evidence>
<dbReference type="Proteomes" id="UP000028995">
    <property type="component" value="Unassembled WGS sequence"/>
</dbReference>
<proteinExistence type="predicted"/>
<organism evidence="2 3">
    <name type="scientific">Bifidobacterium choerinum</name>
    <dbReference type="NCBI Taxonomy" id="35760"/>
    <lineage>
        <taxon>Bacteria</taxon>
        <taxon>Bacillati</taxon>
        <taxon>Actinomycetota</taxon>
        <taxon>Actinomycetes</taxon>
        <taxon>Bifidobacteriales</taxon>
        <taxon>Bifidobacteriaceae</taxon>
        <taxon>Bifidobacterium</taxon>
    </lineage>
</organism>
<name>A0A087AF72_9BIFI</name>
<dbReference type="RefSeq" id="WP_034256213.1">
    <property type="nucleotide sequence ID" value="NZ_JGYU01000005.1"/>
</dbReference>
<comment type="caution">
    <text evidence="2">The sequence shown here is derived from an EMBL/GenBank/DDBJ whole genome shotgun (WGS) entry which is preliminary data.</text>
</comment>
<evidence type="ECO:0000256" key="1">
    <source>
        <dbReference type="SAM" id="MobiDB-lite"/>
    </source>
</evidence>
<dbReference type="OrthoDB" id="4172205at2"/>
<dbReference type="AlphaFoldDB" id="A0A087AF72"/>
<evidence type="ECO:0000313" key="2">
    <source>
        <dbReference type="EMBL" id="KFI57422.1"/>
    </source>
</evidence>
<protein>
    <recommendedName>
        <fullName evidence="4">Scaffolding protein</fullName>
    </recommendedName>
</protein>
<dbReference type="eggNOG" id="ENOG503287Q">
    <property type="taxonomic scope" value="Bacteria"/>
</dbReference>
<sequence length="202" mass="22098">MPQEINNSESTAEKAVEAEIKDAATNIKASEPEPDTESSGDKVNDEVDAPESDLDHWKRMSRKNENDFKKASKERDSIASQLTEANLRIARLTAQREHPQITDEMFDKLCGASTPEAVAEWAESFAGLVSKQDAVNESPHEANESAEPTQLQLIMQGVRANKVGGGKMKGAVESEEDGRAIARKLNEKRIARAHGRVSSGDK</sequence>
<gene>
    <name evidence="2" type="ORF">BCHO_0841</name>
</gene>
<keyword evidence="3" id="KW-1185">Reference proteome</keyword>
<feature type="compositionally biased region" description="Basic and acidic residues" evidence="1">
    <location>
        <begin position="11"/>
        <end position="22"/>
    </location>
</feature>
<dbReference type="EMBL" id="JGYU01000005">
    <property type="protein sequence ID" value="KFI57422.1"/>
    <property type="molecule type" value="Genomic_DNA"/>
</dbReference>
<dbReference type="STRING" id="35760.BCHO_0841"/>
<evidence type="ECO:0008006" key="4">
    <source>
        <dbReference type="Google" id="ProtNLM"/>
    </source>
</evidence>